<evidence type="ECO:0000256" key="2">
    <source>
        <dbReference type="SAM" id="MobiDB-lite"/>
    </source>
</evidence>
<dbReference type="Pfam" id="PF14023">
    <property type="entry name" value="Bestrophin-like"/>
    <property type="match status" value="1"/>
</dbReference>
<comment type="caution">
    <text evidence="4">The sequence shown here is derived from an EMBL/GenBank/DDBJ whole genome shotgun (WGS) entry which is preliminary data.</text>
</comment>
<feature type="coiled-coil region" evidence="1">
    <location>
        <begin position="690"/>
        <end position="805"/>
    </location>
</feature>
<protein>
    <submittedName>
        <fullName evidence="4">Uncharacterized protein</fullName>
    </submittedName>
</protein>
<feature type="compositionally biased region" description="Basic residues" evidence="2">
    <location>
        <begin position="624"/>
        <end position="670"/>
    </location>
</feature>
<keyword evidence="3" id="KW-0812">Transmembrane</keyword>
<dbReference type="AlphaFoldDB" id="A0A813A0Z6"/>
<accession>A0A813A0Z6</accession>
<sequence length="862" mass="96439">MMEHHGCRLGHVVVRAPCKVSQQASTRGLACALPMSTRKSTSRLCKPGLALVAGMYWAFSATRRRGATRTAKDTGETTDAQEENWWSKFTSVDVSVFQRPRAYATRTALERALEGLPVRLKDLSRKNGPNVPLSQLESPIYRGVAFLTAFAAYPTVVRCLRSLLYDDLGGNTDDLADVVTEFVTVETFVFGSYAGVTLQVQMQRLADLQTESVKESALLSGLSEHTVGLFDSLDKTSLRSGTGTTVAKNEDKALLALWHHSERMAYGTRGVELMDIADRDRQSDSISNYRQALLKWGRMRREQQATAPLYEPDLQVCLGMLNNLRDFRAGRLSRESLTLPPTFFWTFGLLSIFISISFALREAADPNSEFSIVDRCFFATLTLAFLTLFRLAVDVNFPFGGDYQIRRGALTAELVAARTTLAKALGPDKLAAYQAKEATKRSIDENDLAPAVQNTTFGTKARKTRRVGRLFLPVGSLKSQYRHVQRWEVSLRTFAAELAGLISQMPRCHMPGMQARTAQPQIAKKSHLPMCRAQHQLHPAEDAGSAGDSRQVLIDQVKSHQKASAAFQKAWHAYCDEHGDGIYDPARHKIQLLEEFLKTAASKTAGSKRKKKQASGSESATSRSRSRTRRRRRHAKGRRRAHGRRHRRERRRREHRGRRRRKGRRKRSRSRSQSSGSSVMSGLPSRATAIKGAERAVASAAEELNRLKANPDAAIDEPALQGKQKEEMEVALRALQSEADSEMEAQLQEVKERLAREKASRLVEAEEKLEQAIAERLKEAEDKLRQEAQGRLDEAKKLAEAKLEAIMAEARPKIEASWADQLQVQQLVSARRNRRYAGVRKHRSICQKLLADSICTGQHGTV</sequence>
<feature type="region of interest" description="Disordered" evidence="2">
    <location>
        <begin position="602"/>
        <end position="685"/>
    </location>
</feature>
<keyword evidence="3" id="KW-0472">Membrane</keyword>
<dbReference type="CDD" id="cd06503">
    <property type="entry name" value="ATP-synt_Fo_b"/>
    <property type="match status" value="1"/>
</dbReference>
<organism evidence="4 5">
    <name type="scientific">Symbiodinium necroappetens</name>
    <dbReference type="NCBI Taxonomy" id="1628268"/>
    <lineage>
        <taxon>Eukaryota</taxon>
        <taxon>Sar</taxon>
        <taxon>Alveolata</taxon>
        <taxon>Dinophyceae</taxon>
        <taxon>Suessiales</taxon>
        <taxon>Symbiodiniaceae</taxon>
        <taxon>Symbiodinium</taxon>
    </lineage>
</organism>
<dbReference type="OrthoDB" id="412895at2759"/>
<keyword evidence="3" id="KW-1133">Transmembrane helix</keyword>
<reference evidence="4" key="1">
    <citation type="submission" date="2021-02" db="EMBL/GenBank/DDBJ databases">
        <authorList>
            <person name="Dougan E. K."/>
            <person name="Rhodes N."/>
            <person name="Thang M."/>
            <person name="Chan C."/>
        </authorList>
    </citation>
    <scope>NUCLEOTIDE SEQUENCE</scope>
</reference>
<name>A0A813A0Z6_9DINO</name>
<feature type="transmembrane region" description="Helical" evidence="3">
    <location>
        <begin position="372"/>
        <end position="393"/>
    </location>
</feature>
<evidence type="ECO:0000313" key="5">
    <source>
        <dbReference type="Proteomes" id="UP000601435"/>
    </source>
</evidence>
<dbReference type="Proteomes" id="UP000601435">
    <property type="component" value="Unassembled WGS sequence"/>
</dbReference>
<evidence type="ECO:0000313" key="4">
    <source>
        <dbReference type="EMBL" id="CAE7843629.1"/>
    </source>
</evidence>
<keyword evidence="1" id="KW-0175">Coiled coil</keyword>
<gene>
    <name evidence="4" type="ORF">SNEC2469_LOCUS25826</name>
</gene>
<proteinExistence type="predicted"/>
<keyword evidence="5" id="KW-1185">Reference proteome</keyword>
<dbReference type="EMBL" id="CAJNJA010051431">
    <property type="protein sequence ID" value="CAE7843629.1"/>
    <property type="molecule type" value="Genomic_DNA"/>
</dbReference>
<feature type="transmembrane region" description="Helical" evidence="3">
    <location>
        <begin position="342"/>
        <end position="360"/>
    </location>
</feature>
<evidence type="ECO:0000256" key="1">
    <source>
        <dbReference type="SAM" id="Coils"/>
    </source>
</evidence>
<dbReference type="InterPro" id="IPR025333">
    <property type="entry name" value="DUF4239"/>
</dbReference>
<evidence type="ECO:0000256" key="3">
    <source>
        <dbReference type="SAM" id="Phobius"/>
    </source>
</evidence>